<reference evidence="3" key="1">
    <citation type="submission" date="2017-09" db="EMBL/GenBank/DDBJ databases">
        <authorList>
            <person name="Varghese N."/>
            <person name="Submissions S."/>
        </authorList>
    </citation>
    <scope>NUCLEOTIDE SEQUENCE [LARGE SCALE GENOMIC DNA]</scope>
    <source>
        <strain evidence="3">CGMCC 1.12641</strain>
    </source>
</reference>
<dbReference type="OrthoDB" id="9809488at2"/>
<evidence type="ECO:0000313" key="3">
    <source>
        <dbReference type="Proteomes" id="UP000219193"/>
    </source>
</evidence>
<proteinExistence type="predicted"/>
<dbReference type="InterPro" id="IPR050570">
    <property type="entry name" value="Cell_wall_metabolism_enzyme"/>
</dbReference>
<dbReference type="EMBL" id="OCMF01000003">
    <property type="protein sequence ID" value="SOC80849.1"/>
    <property type="molecule type" value="Genomic_DNA"/>
</dbReference>
<dbReference type="Gene3D" id="2.70.70.10">
    <property type="entry name" value="Glucose Permease (Domain IIA)"/>
    <property type="match status" value="1"/>
</dbReference>
<protein>
    <submittedName>
        <fullName evidence="2">Murein DD-endopeptidase MepM and murein hydrolase activator NlpD, contain LysM domain</fullName>
    </submittedName>
</protein>
<keyword evidence="2" id="KW-0378">Hydrolase</keyword>
<dbReference type="CDD" id="cd12797">
    <property type="entry name" value="M23_peptidase"/>
    <property type="match status" value="1"/>
</dbReference>
<dbReference type="PANTHER" id="PTHR21666:SF270">
    <property type="entry name" value="MUREIN HYDROLASE ACTIVATOR ENVC"/>
    <property type="match status" value="1"/>
</dbReference>
<dbReference type="Pfam" id="PF01551">
    <property type="entry name" value="Peptidase_M23"/>
    <property type="match status" value="1"/>
</dbReference>
<dbReference type="AlphaFoldDB" id="A0A285X8U2"/>
<sequence length="280" mass="31498">MLKRILLCNFLLLLVFNGCKSSKVPENLIPPSNPVWISYDSLGDTLRINLENRIKAPVRITIDADDDLWKVRLQKLNLNFLVLEAEQDTILVIDSDSREVPKLEFKAALGDPEKKIIYSKIALPIPENKAVQIIQGYNGSYSHYKATSKFAIDFKLNVGDTIFAAYEGFAVQVHEGYTKGGNDIKLLDYANNIITYNPQTGLFFQYSHLAFQGALVEVGEWVKQGQPIGISGMTGYTNIPHLHFNVLAPDPRELRLISVPVDFIEGYSGKDLRKNEVIKK</sequence>
<dbReference type="Proteomes" id="UP000219193">
    <property type="component" value="Unassembled WGS sequence"/>
</dbReference>
<evidence type="ECO:0000259" key="1">
    <source>
        <dbReference type="Pfam" id="PF01551"/>
    </source>
</evidence>
<gene>
    <name evidence="2" type="ORF">SAMN06296241_2412</name>
</gene>
<dbReference type="SUPFAM" id="SSF51261">
    <property type="entry name" value="Duplicated hybrid motif"/>
    <property type="match status" value="1"/>
</dbReference>
<evidence type="ECO:0000313" key="2">
    <source>
        <dbReference type="EMBL" id="SOC80849.1"/>
    </source>
</evidence>
<dbReference type="InterPro" id="IPR011055">
    <property type="entry name" value="Dup_hybrid_motif"/>
</dbReference>
<keyword evidence="3" id="KW-1185">Reference proteome</keyword>
<name>A0A285X8U2_9FLAO</name>
<accession>A0A285X8U2</accession>
<feature type="domain" description="M23ase beta-sheet core" evidence="1">
    <location>
        <begin position="151"/>
        <end position="246"/>
    </location>
</feature>
<dbReference type="PANTHER" id="PTHR21666">
    <property type="entry name" value="PEPTIDASE-RELATED"/>
    <property type="match status" value="1"/>
</dbReference>
<dbReference type="RefSeq" id="WP_097056627.1">
    <property type="nucleotide sequence ID" value="NZ_OCMF01000003.1"/>
</dbReference>
<dbReference type="InterPro" id="IPR016047">
    <property type="entry name" value="M23ase_b-sheet_dom"/>
</dbReference>
<organism evidence="2 3">
    <name type="scientific">Salinimicrobium sediminis</name>
    <dbReference type="NCBI Taxonomy" id="1343891"/>
    <lineage>
        <taxon>Bacteria</taxon>
        <taxon>Pseudomonadati</taxon>
        <taxon>Bacteroidota</taxon>
        <taxon>Flavobacteriia</taxon>
        <taxon>Flavobacteriales</taxon>
        <taxon>Flavobacteriaceae</taxon>
        <taxon>Salinimicrobium</taxon>
    </lineage>
</organism>
<dbReference type="GO" id="GO:0004222">
    <property type="term" value="F:metalloendopeptidase activity"/>
    <property type="evidence" value="ECO:0007669"/>
    <property type="project" value="TreeGrafter"/>
</dbReference>